<dbReference type="PANTHER" id="PTHR45436">
    <property type="entry name" value="SENSOR HISTIDINE KINASE YKOH"/>
    <property type="match status" value="1"/>
</dbReference>
<dbReference type="FunFam" id="1.10.287.130:FF:000001">
    <property type="entry name" value="Two-component sensor histidine kinase"/>
    <property type="match status" value="1"/>
</dbReference>
<dbReference type="PROSITE" id="PS50885">
    <property type="entry name" value="HAMP"/>
    <property type="match status" value="1"/>
</dbReference>
<evidence type="ECO:0000256" key="2">
    <source>
        <dbReference type="ARBA" id="ARBA00004236"/>
    </source>
</evidence>
<comment type="subcellular location">
    <subcellularLocation>
        <location evidence="2">Cell membrane</location>
    </subcellularLocation>
</comment>
<dbReference type="GO" id="GO:0005886">
    <property type="term" value="C:plasma membrane"/>
    <property type="evidence" value="ECO:0007669"/>
    <property type="project" value="UniProtKB-SubCell"/>
</dbReference>
<comment type="catalytic activity">
    <reaction evidence="1">
        <text>ATP + protein L-histidine = ADP + protein N-phospho-L-histidine.</text>
        <dbReference type="EC" id="2.7.13.3"/>
    </reaction>
</comment>
<keyword evidence="5" id="KW-0808">Transferase</keyword>
<evidence type="ECO:0000256" key="9">
    <source>
        <dbReference type="ARBA" id="ARBA00023012"/>
    </source>
</evidence>
<dbReference type="SUPFAM" id="SSF47384">
    <property type="entry name" value="Homodimeric domain of signal transducing histidine kinase"/>
    <property type="match status" value="1"/>
</dbReference>
<name>A0A3N0GJY1_9ACTN</name>
<keyword evidence="15" id="KW-1185">Reference proteome</keyword>
<dbReference type="InterPro" id="IPR004358">
    <property type="entry name" value="Sig_transdc_His_kin-like_C"/>
</dbReference>
<keyword evidence="4" id="KW-0597">Phosphoprotein</keyword>
<keyword evidence="9" id="KW-0902">Two-component regulatory system</keyword>
<feature type="transmembrane region" description="Helical" evidence="11">
    <location>
        <begin position="24"/>
        <end position="47"/>
    </location>
</feature>
<evidence type="ECO:0000256" key="4">
    <source>
        <dbReference type="ARBA" id="ARBA00022553"/>
    </source>
</evidence>
<dbReference type="CDD" id="cd00075">
    <property type="entry name" value="HATPase"/>
    <property type="match status" value="1"/>
</dbReference>
<dbReference type="EC" id="2.7.13.3" evidence="3"/>
<dbReference type="OrthoDB" id="3190394at2"/>
<dbReference type="InterPro" id="IPR036097">
    <property type="entry name" value="HisK_dim/P_sf"/>
</dbReference>
<proteinExistence type="predicted"/>
<gene>
    <name evidence="14" type="ORF">EFL26_19220</name>
</gene>
<comment type="caution">
    <text evidence="14">The sequence shown here is derived from an EMBL/GenBank/DDBJ whole genome shotgun (WGS) entry which is preliminary data.</text>
</comment>
<keyword evidence="10 11" id="KW-0472">Membrane</keyword>
<accession>A0A3N0GJY1</accession>
<dbReference type="SMART" id="SM00388">
    <property type="entry name" value="HisKA"/>
    <property type="match status" value="1"/>
</dbReference>
<feature type="domain" description="Histidine kinase" evidence="12">
    <location>
        <begin position="253"/>
        <end position="470"/>
    </location>
</feature>
<reference evidence="14 15" key="1">
    <citation type="submission" date="2018-11" db="EMBL/GenBank/DDBJ databases">
        <authorList>
            <person name="Li F."/>
        </authorList>
    </citation>
    <scope>NUCLEOTIDE SEQUENCE [LARGE SCALE GENOMIC DNA]</scope>
    <source>
        <strain evidence="14 15">Gsoil 818</strain>
    </source>
</reference>
<dbReference type="EMBL" id="RJSF01000044">
    <property type="protein sequence ID" value="RNM12721.1"/>
    <property type="molecule type" value="Genomic_DNA"/>
</dbReference>
<dbReference type="InterPro" id="IPR036890">
    <property type="entry name" value="HATPase_C_sf"/>
</dbReference>
<dbReference type="InterPro" id="IPR003661">
    <property type="entry name" value="HisK_dim/P_dom"/>
</dbReference>
<feature type="transmembrane region" description="Helical" evidence="11">
    <location>
        <begin position="172"/>
        <end position="191"/>
    </location>
</feature>
<dbReference type="PANTHER" id="PTHR45436:SF5">
    <property type="entry name" value="SENSOR HISTIDINE KINASE TRCS"/>
    <property type="match status" value="1"/>
</dbReference>
<dbReference type="Proteomes" id="UP000279994">
    <property type="component" value="Unassembled WGS sequence"/>
</dbReference>
<keyword evidence="8 11" id="KW-1133">Transmembrane helix</keyword>
<evidence type="ECO:0000256" key="1">
    <source>
        <dbReference type="ARBA" id="ARBA00000085"/>
    </source>
</evidence>
<evidence type="ECO:0000259" key="13">
    <source>
        <dbReference type="PROSITE" id="PS50885"/>
    </source>
</evidence>
<evidence type="ECO:0000259" key="12">
    <source>
        <dbReference type="PROSITE" id="PS50109"/>
    </source>
</evidence>
<dbReference type="Pfam" id="PF00512">
    <property type="entry name" value="HisKA"/>
    <property type="match status" value="1"/>
</dbReference>
<evidence type="ECO:0000313" key="15">
    <source>
        <dbReference type="Proteomes" id="UP000279994"/>
    </source>
</evidence>
<organism evidence="14 15">
    <name type="scientific">Nocardioides pocheonensis</name>
    <dbReference type="NCBI Taxonomy" id="661485"/>
    <lineage>
        <taxon>Bacteria</taxon>
        <taxon>Bacillati</taxon>
        <taxon>Actinomycetota</taxon>
        <taxon>Actinomycetes</taxon>
        <taxon>Propionibacteriales</taxon>
        <taxon>Nocardioidaceae</taxon>
        <taxon>Nocardioides</taxon>
    </lineage>
</organism>
<protein>
    <recommendedName>
        <fullName evidence="3">histidine kinase</fullName>
        <ecNumber evidence="3">2.7.13.3</ecNumber>
    </recommendedName>
</protein>
<keyword evidence="7 14" id="KW-0418">Kinase</keyword>
<dbReference type="AlphaFoldDB" id="A0A3N0GJY1"/>
<evidence type="ECO:0000256" key="11">
    <source>
        <dbReference type="SAM" id="Phobius"/>
    </source>
</evidence>
<evidence type="ECO:0000256" key="3">
    <source>
        <dbReference type="ARBA" id="ARBA00012438"/>
    </source>
</evidence>
<evidence type="ECO:0000256" key="10">
    <source>
        <dbReference type="ARBA" id="ARBA00023136"/>
    </source>
</evidence>
<dbReference type="CDD" id="cd00082">
    <property type="entry name" value="HisKA"/>
    <property type="match status" value="1"/>
</dbReference>
<dbReference type="Pfam" id="PF02518">
    <property type="entry name" value="HATPase_c"/>
    <property type="match status" value="1"/>
</dbReference>
<dbReference type="PRINTS" id="PR00344">
    <property type="entry name" value="BCTRLSENSOR"/>
</dbReference>
<sequence>MSPVAATDPGDAAPPDARSLASRMVTAALAGSLVVALVAVLLGVPLVRGVAQSQSRDELVRAVDTLARTPRLSVQLLSKERTTVGPDDRRYGLLTAEGGGAGSALDYLTPADTAEVRRTGTLSTRHRVGGREYLVEARAVERGTLAGRGTVVVGVQPTSGVGAATGALLRRLGLALLLGLLAAGVVTLLSARRTTARVRDAADRAHRLAAGERGLPEPPPAAVREVDEMSRALTALDRALATSEARQREFLLSISHELRTPLTALRGYAEALRDGAVAPDQTTTVGETLTAETRRLDQFIADLLALARLEADDFRLQTVTVDPAELLTSTAAAWQATAASAGVVLRVELPDRPAPFPGDPVRVRQLLDGLVENAMRATPSGGEVQLRAVQDAAGTALSVVDSGPGLEPGDHERAFERGYLRDRYAAQRAVGTGLGLSIAQRLCERMGGSLTASAGDPTGTVMTVRFDAVRGPGTLGA</sequence>
<dbReference type="Gene3D" id="3.30.565.10">
    <property type="entry name" value="Histidine kinase-like ATPase, C-terminal domain"/>
    <property type="match status" value="1"/>
</dbReference>
<evidence type="ECO:0000256" key="6">
    <source>
        <dbReference type="ARBA" id="ARBA00022692"/>
    </source>
</evidence>
<dbReference type="SMART" id="SM00387">
    <property type="entry name" value="HATPase_c"/>
    <property type="match status" value="1"/>
</dbReference>
<dbReference type="SUPFAM" id="SSF55874">
    <property type="entry name" value="ATPase domain of HSP90 chaperone/DNA topoisomerase II/histidine kinase"/>
    <property type="match status" value="1"/>
</dbReference>
<evidence type="ECO:0000313" key="14">
    <source>
        <dbReference type="EMBL" id="RNM12721.1"/>
    </source>
</evidence>
<feature type="domain" description="HAMP" evidence="13">
    <location>
        <begin position="192"/>
        <end position="245"/>
    </location>
</feature>
<keyword evidence="6 11" id="KW-0812">Transmembrane</keyword>
<dbReference type="GO" id="GO:0000155">
    <property type="term" value="F:phosphorelay sensor kinase activity"/>
    <property type="evidence" value="ECO:0007669"/>
    <property type="project" value="InterPro"/>
</dbReference>
<evidence type="ECO:0000256" key="5">
    <source>
        <dbReference type="ARBA" id="ARBA00022679"/>
    </source>
</evidence>
<dbReference type="InterPro" id="IPR050428">
    <property type="entry name" value="TCS_sensor_his_kinase"/>
</dbReference>
<dbReference type="InterPro" id="IPR005467">
    <property type="entry name" value="His_kinase_dom"/>
</dbReference>
<dbReference type="InterPro" id="IPR003594">
    <property type="entry name" value="HATPase_dom"/>
</dbReference>
<evidence type="ECO:0000256" key="7">
    <source>
        <dbReference type="ARBA" id="ARBA00022777"/>
    </source>
</evidence>
<dbReference type="InterPro" id="IPR003660">
    <property type="entry name" value="HAMP_dom"/>
</dbReference>
<dbReference type="Gene3D" id="1.10.287.130">
    <property type="match status" value="1"/>
</dbReference>
<evidence type="ECO:0000256" key="8">
    <source>
        <dbReference type="ARBA" id="ARBA00022989"/>
    </source>
</evidence>
<dbReference type="PROSITE" id="PS50109">
    <property type="entry name" value="HIS_KIN"/>
    <property type="match status" value="1"/>
</dbReference>